<dbReference type="InParanoid" id="D2VPF6"/>
<dbReference type="GeneID" id="8850643"/>
<dbReference type="OrthoDB" id="10410562at2759"/>
<dbReference type="EMBL" id="GG738886">
    <property type="protein sequence ID" value="EFC41421.1"/>
    <property type="molecule type" value="Genomic_DNA"/>
</dbReference>
<evidence type="ECO:0000313" key="1">
    <source>
        <dbReference type="EMBL" id="EFC41421.1"/>
    </source>
</evidence>
<accession>D2VPF6</accession>
<dbReference type="RefSeq" id="XP_002674165.1">
    <property type="nucleotide sequence ID" value="XM_002674119.1"/>
</dbReference>
<sequence length="402" mass="47288">MSEFWRRVSNVLELVIYWKRYESFEGCSLATGDLSVTEAIPLVRMQKLIEATEMNSNREYAQIIDPSKCYRSYHPYPSLDTIENEVDTPEMNEQFEKRMQKLVVSNEKFEKISALTHLNSYDLFLHKALILSLNMISYFDSEKWSGYYDEGDTYENCCLISQGLFSKDSSDSKALGLMIDMNQDQDFTQFNQVASNYIAISIVLNEWNYRNFAIPDHVQYLCFQFGRLSYFYEGSELYANFLSEQEVFPNVRDLTIRMDTFLDDSYWDFVKTIENNIISGINRKRFPKLVRLSLQGFSLMDNLMELDILSELPYVEIISHSKDYNFNVIPNWSQRRVHDFIKHRFLEKDSLIHHFITHANINRLGQDADYESIKEFYDLSLGKFVASISHSSIAEYYTNCSE</sequence>
<organism evidence="2">
    <name type="scientific">Naegleria gruberi</name>
    <name type="common">Amoeba</name>
    <dbReference type="NCBI Taxonomy" id="5762"/>
    <lineage>
        <taxon>Eukaryota</taxon>
        <taxon>Discoba</taxon>
        <taxon>Heterolobosea</taxon>
        <taxon>Tetramitia</taxon>
        <taxon>Eutetramitia</taxon>
        <taxon>Vahlkampfiidae</taxon>
        <taxon>Naegleria</taxon>
    </lineage>
</organism>
<dbReference type="VEuPathDB" id="AmoebaDB:NAEGRDRAFT_70843"/>
<dbReference type="AlphaFoldDB" id="D2VPF6"/>
<reference evidence="1 2" key="1">
    <citation type="journal article" date="2010" name="Cell">
        <title>The genome of Naegleria gruberi illuminates early eukaryotic versatility.</title>
        <authorList>
            <person name="Fritz-Laylin L.K."/>
            <person name="Prochnik S.E."/>
            <person name="Ginger M.L."/>
            <person name="Dacks J.B."/>
            <person name="Carpenter M.L."/>
            <person name="Field M.C."/>
            <person name="Kuo A."/>
            <person name="Paredez A."/>
            <person name="Chapman J."/>
            <person name="Pham J."/>
            <person name="Shu S."/>
            <person name="Neupane R."/>
            <person name="Cipriano M."/>
            <person name="Mancuso J."/>
            <person name="Tu H."/>
            <person name="Salamov A."/>
            <person name="Lindquist E."/>
            <person name="Shapiro H."/>
            <person name="Lucas S."/>
            <person name="Grigoriev I.V."/>
            <person name="Cande W.Z."/>
            <person name="Fulton C."/>
            <person name="Rokhsar D.S."/>
            <person name="Dawson S.C."/>
        </authorList>
    </citation>
    <scope>NUCLEOTIDE SEQUENCE [LARGE SCALE GENOMIC DNA]</scope>
    <source>
        <strain evidence="1 2">NEG-M</strain>
    </source>
</reference>
<protein>
    <submittedName>
        <fullName evidence="1">Predicted protein</fullName>
    </submittedName>
</protein>
<name>D2VPF6_NAEGR</name>
<proteinExistence type="predicted"/>
<keyword evidence="2" id="KW-1185">Reference proteome</keyword>
<gene>
    <name evidence="1" type="ORF">NAEGRDRAFT_70843</name>
</gene>
<dbReference type="Proteomes" id="UP000006671">
    <property type="component" value="Unassembled WGS sequence"/>
</dbReference>
<dbReference type="KEGG" id="ngr:NAEGRDRAFT_70843"/>
<evidence type="ECO:0000313" key="2">
    <source>
        <dbReference type="Proteomes" id="UP000006671"/>
    </source>
</evidence>